<dbReference type="Pfam" id="PF14111">
    <property type="entry name" value="DUF4283"/>
    <property type="match status" value="1"/>
</dbReference>
<dbReference type="GO" id="GO:0004523">
    <property type="term" value="F:RNA-DNA hybrid ribonuclease activity"/>
    <property type="evidence" value="ECO:0007669"/>
    <property type="project" value="InterPro"/>
</dbReference>
<dbReference type="SUPFAM" id="SSF53098">
    <property type="entry name" value="Ribonuclease H-like"/>
    <property type="match status" value="1"/>
</dbReference>
<dbReference type="InterPro" id="IPR052929">
    <property type="entry name" value="RNase_H-like_EbsB-rel"/>
</dbReference>
<reference evidence="5 6" key="1">
    <citation type="submission" date="2024-01" db="EMBL/GenBank/DDBJ databases">
        <title>A telomere-to-telomere, gap-free genome of sweet tea (Lithocarpus litseifolius).</title>
        <authorList>
            <person name="Zhou J."/>
        </authorList>
    </citation>
    <scope>NUCLEOTIDE SEQUENCE [LARGE SCALE GENOMIC DNA]</scope>
    <source>
        <strain evidence="5">Zhou-2022a</strain>
        <tissue evidence="5">Leaf</tissue>
    </source>
</reference>
<evidence type="ECO:0000313" key="6">
    <source>
        <dbReference type="Proteomes" id="UP001459277"/>
    </source>
</evidence>
<proteinExistence type="predicted"/>
<dbReference type="CDD" id="cd06222">
    <property type="entry name" value="RNase_H_like"/>
    <property type="match status" value="1"/>
</dbReference>
<dbReference type="AlphaFoldDB" id="A0AAW2E1V3"/>
<comment type="caution">
    <text evidence="5">The sequence shown here is derived from an EMBL/GenBank/DDBJ whole genome shotgun (WGS) entry which is preliminary data.</text>
</comment>
<dbReference type="Pfam" id="PF13456">
    <property type="entry name" value="RVT_3"/>
    <property type="match status" value="1"/>
</dbReference>
<evidence type="ECO:0000259" key="4">
    <source>
        <dbReference type="Pfam" id="PF14392"/>
    </source>
</evidence>
<dbReference type="InterPro" id="IPR002156">
    <property type="entry name" value="RNaseH_domain"/>
</dbReference>
<dbReference type="Proteomes" id="UP001459277">
    <property type="component" value="Unassembled WGS sequence"/>
</dbReference>
<dbReference type="InterPro" id="IPR025836">
    <property type="entry name" value="Zn_knuckle_CX2CX4HX4C"/>
</dbReference>
<organism evidence="5 6">
    <name type="scientific">Lithocarpus litseifolius</name>
    <dbReference type="NCBI Taxonomy" id="425828"/>
    <lineage>
        <taxon>Eukaryota</taxon>
        <taxon>Viridiplantae</taxon>
        <taxon>Streptophyta</taxon>
        <taxon>Embryophyta</taxon>
        <taxon>Tracheophyta</taxon>
        <taxon>Spermatophyta</taxon>
        <taxon>Magnoliopsida</taxon>
        <taxon>eudicotyledons</taxon>
        <taxon>Gunneridae</taxon>
        <taxon>Pentapetalae</taxon>
        <taxon>rosids</taxon>
        <taxon>fabids</taxon>
        <taxon>Fagales</taxon>
        <taxon>Fagaceae</taxon>
        <taxon>Lithocarpus</taxon>
    </lineage>
</organism>
<sequence>MEDLAQSWQRLSLSEREGPGCCLTTEESVKQFSIAASFTTKRALNVDSIARTFTPLWRAKNGFKIQKIGDHEMLFTFDTKEEVDRILNSEPWSFDKHLVVMQRYDHDLPLEDIKFERTNFWVQVHGLPIKYMTIAAAEKICGVVGEVISQSDSKLYDGGNFIRVKVAVDISIPLCRGRLVSLNDGKQVWISFKYERLPNLCYWCGCLTHDDRDCELWIESEGTLKSEQREFGPNLRAQPFVVSKRHTVSVPGYYSSMKKANHDQDSSWRKKGRPAQPLQSEPIIMPENEQQTENRFRQSIVPQSMRNGHNDSPPLNDAIPPITHAYISEFNALPKTFTNVEKSINNETVISRENHVDDVSEKEINQDGNSNSREDVNYGNPIEDTHIQYSHVPATIVHARFMTFKELLSWMIKNNQQPELFAVSAWSIWNQRNRTRLNHPADSLHQIPNIAKYWLAEYKARQVSIAPPVQQNHRPRLRWRPPPSELFKINFDGAVFPHVKKSGIGVVIRNHQGLVIASCSKLVNQELCSEDIEAKAACWALSFALDVGVKRAVLEGDSLVVIKGLREEERMLTPMGLLIEEAKQLSLHFEKLLYSHAKRDCNVLAHSLAKYAAGIPDLLVWMEDVPSQFHDVFQADLQGLYE</sequence>
<gene>
    <name evidence="5" type="ORF">SO802_002619</name>
</gene>
<dbReference type="Gene3D" id="3.30.420.10">
    <property type="entry name" value="Ribonuclease H-like superfamily/Ribonuclease H"/>
    <property type="match status" value="1"/>
</dbReference>
<keyword evidence="6" id="KW-1185">Reference proteome</keyword>
<name>A0AAW2E1V3_9ROSI</name>
<dbReference type="Pfam" id="PF14392">
    <property type="entry name" value="zf-CCHC_4"/>
    <property type="match status" value="1"/>
</dbReference>
<feature type="region of interest" description="Disordered" evidence="1">
    <location>
        <begin position="254"/>
        <end position="293"/>
    </location>
</feature>
<dbReference type="GO" id="GO:0003676">
    <property type="term" value="F:nucleic acid binding"/>
    <property type="evidence" value="ECO:0007669"/>
    <property type="project" value="InterPro"/>
</dbReference>
<protein>
    <recommendedName>
        <fullName evidence="7">RNase H type-1 domain-containing protein</fullName>
    </recommendedName>
</protein>
<dbReference type="PANTHER" id="PTHR47074:SF48">
    <property type="entry name" value="POLYNUCLEOTIDYL TRANSFERASE, RIBONUCLEASE H-LIKE SUPERFAMILY PROTEIN"/>
    <property type="match status" value="1"/>
</dbReference>
<dbReference type="PANTHER" id="PTHR47074">
    <property type="entry name" value="BNAC02G40300D PROTEIN"/>
    <property type="match status" value="1"/>
</dbReference>
<feature type="domain" description="RNase H type-1" evidence="2">
    <location>
        <begin position="490"/>
        <end position="612"/>
    </location>
</feature>
<evidence type="ECO:0000256" key="1">
    <source>
        <dbReference type="SAM" id="MobiDB-lite"/>
    </source>
</evidence>
<feature type="domain" description="Zinc knuckle CX2CX4HX4C" evidence="4">
    <location>
        <begin position="168"/>
        <end position="215"/>
    </location>
</feature>
<evidence type="ECO:0000259" key="3">
    <source>
        <dbReference type="Pfam" id="PF14111"/>
    </source>
</evidence>
<dbReference type="InterPro" id="IPR025558">
    <property type="entry name" value="DUF4283"/>
</dbReference>
<accession>A0AAW2E1V3</accession>
<feature type="domain" description="DUF4283" evidence="3">
    <location>
        <begin position="32"/>
        <end position="107"/>
    </location>
</feature>
<evidence type="ECO:0000313" key="5">
    <source>
        <dbReference type="EMBL" id="KAL0015550.1"/>
    </source>
</evidence>
<dbReference type="EMBL" id="JAZDWU010000001">
    <property type="protein sequence ID" value="KAL0015550.1"/>
    <property type="molecule type" value="Genomic_DNA"/>
</dbReference>
<dbReference type="InterPro" id="IPR012337">
    <property type="entry name" value="RNaseH-like_sf"/>
</dbReference>
<dbReference type="InterPro" id="IPR044730">
    <property type="entry name" value="RNase_H-like_dom_plant"/>
</dbReference>
<evidence type="ECO:0008006" key="7">
    <source>
        <dbReference type="Google" id="ProtNLM"/>
    </source>
</evidence>
<dbReference type="InterPro" id="IPR036397">
    <property type="entry name" value="RNaseH_sf"/>
</dbReference>
<evidence type="ECO:0000259" key="2">
    <source>
        <dbReference type="Pfam" id="PF13456"/>
    </source>
</evidence>